<name>A0A402AT32_9CHLR</name>
<reference evidence="2" key="1">
    <citation type="submission" date="2018-12" db="EMBL/GenBank/DDBJ databases">
        <title>Tengunoibacter tsumagoiensis gen. nov., sp. nov., Dictyobacter kobayashii sp. nov., D. alpinus sp. nov., and D. joshuensis sp. nov. and description of Dictyobacteraceae fam. nov. within the order Ktedonobacterales isolated from Tengu-no-mugimeshi.</title>
        <authorList>
            <person name="Wang C.M."/>
            <person name="Zheng Y."/>
            <person name="Sakai Y."/>
            <person name="Toyoda A."/>
            <person name="Minakuchi Y."/>
            <person name="Abe K."/>
            <person name="Yokota A."/>
            <person name="Yabe S."/>
        </authorList>
    </citation>
    <scope>NUCLEOTIDE SEQUENCE [LARGE SCALE GENOMIC DNA]</scope>
    <source>
        <strain evidence="2">Uno11</strain>
    </source>
</reference>
<dbReference type="OrthoDB" id="2525702at2"/>
<accession>A0A402AT32</accession>
<comment type="caution">
    <text evidence="1">The sequence shown here is derived from an EMBL/GenBank/DDBJ whole genome shotgun (WGS) entry which is preliminary data.</text>
</comment>
<protein>
    <recommendedName>
        <fullName evidence="3">DUF4037 domain-containing protein</fullName>
    </recommendedName>
</protein>
<keyword evidence="2" id="KW-1185">Reference proteome</keyword>
<dbReference type="Gene3D" id="3.30.460.10">
    <property type="entry name" value="Beta Polymerase, domain 2"/>
    <property type="match status" value="1"/>
</dbReference>
<dbReference type="AlphaFoldDB" id="A0A402AT32"/>
<dbReference type="Proteomes" id="UP000287188">
    <property type="component" value="Unassembled WGS sequence"/>
</dbReference>
<evidence type="ECO:0000313" key="1">
    <source>
        <dbReference type="EMBL" id="GCE22239.1"/>
    </source>
</evidence>
<sequence>MTHLFPETAQFIHSLQKNENVLGILLVGSKSQGHDDSDSDDDLEVVVTETLHNLVPRIEQYHDPVTHKLRYDIRYTTLSALKQKVVSPLDTEHWPYEHASVLYDAQDGLIRDLCTAVAEMDASFRTLRIRYAAVSTTVAIGKACKALQRGYKTSSQLVVSRGAIMLARLLFALEWRWKPTDHWLEPELLTLKDPAQASLLLLEAVRSSSPYALREAMNRLENTFLQEVPNREERAHLYGQIMHFSHASQREIHTLF</sequence>
<evidence type="ECO:0000313" key="2">
    <source>
        <dbReference type="Proteomes" id="UP000287188"/>
    </source>
</evidence>
<dbReference type="InterPro" id="IPR043519">
    <property type="entry name" value="NT_sf"/>
</dbReference>
<dbReference type="RefSeq" id="WP_126554862.1">
    <property type="nucleotide sequence ID" value="NZ_BIFS01000002.1"/>
</dbReference>
<dbReference type="EMBL" id="BIFS01000002">
    <property type="protein sequence ID" value="GCE22239.1"/>
    <property type="molecule type" value="Genomic_DNA"/>
</dbReference>
<organism evidence="1 2">
    <name type="scientific">Dictyobacter kobayashii</name>
    <dbReference type="NCBI Taxonomy" id="2014872"/>
    <lineage>
        <taxon>Bacteria</taxon>
        <taxon>Bacillati</taxon>
        <taxon>Chloroflexota</taxon>
        <taxon>Ktedonobacteria</taxon>
        <taxon>Ktedonobacterales</taxon>
        <taxon>Dictyobacteraceae</taxon>
        <taxon>Dictyobacter</taxon>
    </lineage>
</organism>
<gene>
    <name evidence="1" type="ORF">KDK_60390</name>
</gene>
<evidence type="ECO:0008006" key="3">
    <source>
        <dbReference type="Google" id="ProtNLM"/>
    </source>
</evidence>
<proteinExistence type="predicted"/>